<gene>
    <name evidence="5" type="primary">LOC102424629</name>
</gene>
<dbReference type="RefSeq" id="XP_014316710.1">
    <property type="nucleotide sequence ID" value="XM_014461224.2"/>
</dbReference>
<dbReference type="GO" id="GO:0043542">
    <property type="term" value="P:endothelial cell migration"/>
    <property type="evidence" value="ECO:0007669"/>
    <property type="project" value="TreeGrafter"/>
</dbReference>
<dbReference type="GO" id="GO:0048306">
    <property type="term" value="F:calcium-dependent protein binding"/>
    <property type="evidence" value="ECO:0007669"/>
    <property type="project" value="TreeGrafter"/>
</dbReference>
<dbReference type="OrthoDB" id="9450914at2759"/>
<evidence type="ECO:0000313" key="6">
    <source>
        <dbReference type="Proteomes" id="UP000001074"/>
    </source>
</evidence>
<dbReference type="InterPro" id="IPR002048">
    <property type="entry name" value="EF_hand_dom"/>
</dbReference>
<proteinExistence type="predicted"/>
<dbReference type="AlphaFoldDB" id="G1PAZ4"/>
<dbReference type="FunCoup" id="G1PAZ4">
    <property type="interactions" value="77"/>
</dbReference>
<reference evidence="5 6" key="1">
    <citation type="journal article" date="2011" name="Nature">
        <title>A high-resolution map of human evolutionary constraint using 29 mammals.</title>
        <authorList>
            <person name="Lindblad-Toh K."/>
            <person name="Garber M."/>
            <person name="Zuk O."/>
            <person name="Lin M.F."/>
            <person name="Parker B.J."/>
            <person name="Washietl S."/>
            <person name="Kheradpour P."/>
            <person name="Ernst J."/>
            <person name="Jordan G."/>
            <person name="Mauceli E."/>
            <person name="Ward L.D."/>
            <person name="Lowe C.B."/>
            <person name="Holloway A.K."/>
            <person name="Clamp M."/>
            <person name="Gnerre S."/>
            <person name="Alfoldi J."/>
            <person name="Beal K."/>
            <person name="Chang J."/>
            <person name="Clawson H."/>
            <person name="Cuff J."/>
            <person name="Di Palma F."/>
            <person name="Fitzgerald S."/>
            <person name="Flicek P."/>
            <person name="Guttman M."/>
            <person name="Hubisz M.J."/>
            <person name="Jaffe D.B."/>
            <person name="Jungreis I."/>
            <person name="Kent W.J."/>
            <person name="Kostka D."/>
            <person name="Lara M."/>
            <person name="Martins A.L."/>
            <person name="Massingham T."/>
            <person name="Moltke I."/>
            <person name="Raney B.J."/>
            <person name="Rasmussen M.D."/>
            <person name="Robinson J."/>
            <person name="Stark A."/>
            <person name="Vilella A.J."/>
            <person name="Wen J."/>
            <person name="Xie X."/>
            <person name="Zody M.C."/>
            <person name="Baldwin J."/>
            <person name="Bloom T."/>
            <person name="Chin C.W."/>
            <person name="Heiman D."/>
            <person name="Nicol R."/>
            <person name="Nusbaum C."/>
            <person name="Young S."/>
            <person name="Wilkinson J."/>
            <person name="Worley K.C."/>
            <person name="Kovar C.L."/>
            <person name="Muzny D.M."/>
            <person name="Gibbs R.A."/>
            <person name="Cree A."/>
            <person name="Dihn H.H."/>
            <person name="Fowler G."/>
            <person name="Jhangiani S."/>
            <person name="Joshi V."/>
            <person name="Lee S."/>
            <person name="Lewis L.R."/>
            <person name="Nazareth L.V."/>
            <person name="Okwuonu G."/>
            <person name="Santibanez J."/>
            <person name="Warren W.C."/>
            <person name="Mardis E.R."/>
            <person name="Weinstock G.M."/>
            <person name="Wilson R.K."/>
            <person name="Delehaunty K."/>
            <person name="Dooling D."/>
            <person name="Fronik C."/>
            <person name="Fulton L."/>
            <person name="Fulton B."/>
            <person name="Graves T."/>
            <person name="Minx P."/>
            <person name="Sodergren E."/>
            <person name="Birney E."/>
            <person name="Margulies E.H."/>
            <person name="Herrero J."/>
            <person name="Green E.D."/>
            <person name="Haussler D."/>
            <person name="Siepel A."/>
            <person name="Goldman N."/>
            <person name="Pollard K.S."/>
            <person name="Pedersen J.S."/>
            <person name="Lander E.S."/>
            <person name="Kellis M."/>
        </authorList>
    </citation>
    <scope>NUCLEOTIDE SEQUENCE [LARGE SCALE GENOMIC DNA]</scope>
</reference>
<dbReference type="GO" id="GO:0005509">
    <property type="term" value="F:calcium ion binding"/>
    <property type="evidence" value="ECO:0007669"/>
    <property type="project" value="InterPro"/>
</dbReference>
<accession>G1PAZ4</accession>
<dbReference type="Ensembl" id="ENSMLUT00000008205.2">
    <property type="protein sequence ID" value="ENSMLUP00000007490.2"/>
    <property type="gene ID" value="ENSMLUG00000028622.1"/>
</dbReference>
<feature type="region of interest" description="Disordered" evidence="3">
    <location>
        <begin position="88"/>
        <end position="107"/>
    </location>
</feature>
<dbReference type="Proteomes" id="UP000001074">
    <property type="component" value="Unassembled WGS sequence"/>
</dbReference>
<dbReference type="InterPro" id="IPR018247">
    <property type="entry name" value="EF_Hand_1_Ca_BS"/>
</dbReference>
<dbReference type="SMART" id="SM01394">
    <property type="entry name" value="S_100"/>
    <property type="match status" value="1"/>
</dbReference>
<keyword evidence="1" id="KW-0479">Metal-binding</keyword>
<reference evidence="5" key="3">
    <citation type="submission" date="2025-09" db="UniProtKB">
        <authorList>
            <consortium name="Ensembl"/>
        </authorList>
    </citation>
    <scope>IDENTIFICATION</scope>
</reference>
<dbReference type="OMA" id="QVEKSMM"/>
<dbReference type="EMBL" id="AAPE02030068">
    <property type="status" value="NOT_ANNOTATED_CDS"/>
    <property type="molecule type" value="Genomic_DNA"/>
</dbReference>
<dbReference type="RefSeq" id="XP_023614974.1">
    <property type="nucleotide sequence ID" value="XM_023759206.1"/>
</dbReference>
<dbReference type="PROSITE" id="PS00018">
    <property type="entry name" value="EF_HAND_1"/>
    <property type="match status" value="1"/>
</dbReference>
<dbReference type="InterPro" id="IPR011992">
    <property type="entry name" value="EF-hand-dom_pair"/>
</dbReference>
<dbReference type="InterPro" id="IPR013787">
    <property type="entry name" value="S100_Ca-bd_sub"/>
</dbReference>
<dbReference type="HOGENOM" id="CLU_138624_5_0_1"/>
<keyword evidence="2" id="KW-0106">Calcium</keyword>
<sequence length="107" mass="12212">MSQTQVEKSMMDLVVLFHKYTKPDDKIDKRGLLKMLRENFPIFLKACDKKGNDFLDHIFEEKDKNKDKKIEFSEFLSVLGVIATDYHNQSHGTPLCSVTPPCPGGGH</sequence>
<dbReference type="PANTHER" id="PTHR11639">
    <property type="entry name" value="S100 CALCIUM-BINDING PROTEIN"/>
    <property type="match status" value="1"/>
</dbReference>
<feature type="domain" description="EF-hand" evidence="4">
    <location>
        <begin position="50"/>
        <end position="85"/>
    </location>
</feature>
<dbReference type="Pfam" id="PF01023">
    <property type="entry name" value="S_100"/>
    <property type="match status" value="1"/>
</dbReference>
<dbReference type="InParanoid" id="G1PAZ4"/>
<protein>
    <recommendedName>
        <fullName evidence="4">EF-hand domain-containing protein</fullName>
    </recommendedName>
</protein>
<dbReference type="RefSeq" id="XP_014316711.1">
    <property type="nucleotide sequence ID" value="XM_014461225.2"/>
</dbReference>
<dbReference type="GO" id="GO:0070062">
    <property type="term" value="C:extracellular exosome"/>
    <property type="evidence" value="ECO:0007669"/>
    <property type="project" value="TreeGrafter"/>
</dbReference>
<dbReference type="PROSITE" id="PS50222">
    <property type="entry name" value="EF_HAND_2"/>
    <property type="match status" value="1"/>
</dbReference>
<dbReference type="eggNOG" id="ENOG502SZJ5">
    <property type="taxonomic scope" value="Eukaryota"/>
</dbReference>
<name>G1PAZ4_MYOLU</name>
<evidence type="ECO:0000256" key="2">
    <source>
        <dbReference type="ARBA" id="ARBA00022837"/>
    </source>
</evidence>
<dbReference type="SUPFAM" id="SSF47473">
    <property type="entry name" value="EF-hand"/>
    <property type="match status" value="1"/>
</dbReference>
<keyword evidence="6" id="KW-1185">Reference proteome</keyword>
<dbReference type="GeneID" id="102424629"/>
<evidence type="ECO:0000259" key="4">
    <source>
        <dbReference type="PROSITE" id="PS50222"/>
    </source>
</evidence>
<dbReference type="GeneTree" id="ENSGT00940000163629"/>
<evidence type="ECO:0000313" key="5">
    <source>
        <dbReference type="Ensembl" id="ENSMLUP00000007490.2"/>
    </source>
</evidence>
<dbReference type="GO" id="GO:0005737">
    <property type="term" value="C:cytoplasm"/>
    <property type="evidence" value="ECO:0007669"/>
    <property type="project" value="TreeGrafter"/>
</dbReference>
<organism evidence="5 6">
    <name type="scientific">Myotis lucifugus</name>
    <name type="common">Little brown bat</name>
    <dbReference type="NCBI Taxonomy" id="59463"/>
    <lineage>
        <taxon>Eukaryota</taxon>
        <taxon>Metazoa</taxon>
        <taxon>Chordata</taxon>
        <taxon>Craniata</taxon>
        <taxon>Vertebrata</taxon>
        <taxon>Euteleostomi</taxon>
        <taxon>Mammalia</taxon>
        <taxon>Eutheria</taxon>
        <taxon>Laurasiatheria</taxon>
        <taxon>Chiroptera</taxon>
        <taxon>Yangochiroptera</taxon>
        <taxon>Vespertilionidae</taxon>
        <taxon>Myotis</taxon>
    </lineage>
</organism>
<evidence type="ECO:0000256" key="1">
    <source>
        <dbReference type="ARBA" id="ARBA00022723"/>
    </source>
</evidence>
<reference evidence="5" key="2">
    <citation type="submission" date="2025-08" db="UniProtKB">
        <authorList>
            <consortium name="Ensembl"/>
        </authorList>
    </citation>
    <scope>IDENTIFICATION</scope>
</reference>
<dbReference type="Gene3D" id="1.10.238.10">
    <property type="entry name" value="EF-hand"/>
    <property type="match status" value="1"/>
</dbReference>
<evidence type="ECO:0000256" key="3">
    <source>
        <dbReference type="SAM" id="MobiDB-lite"/>
    </source>
</evidence>
<dbReference type="PANTHER" id="PTHR11639:SF67">
    <property type="entry name" value="PROTEIN S100-A7-LIKE 2"/>
    <property type="match status" value="1"/>
</dbReference>